<proteinExistence type="predicted"/>
<accession>A0AAE1BVD1</accession>
<keyword evidence="3" id="KW-1185">Reference proteome</keyword>
<gene>
    <name evidence="2" type="ORF">Pcinc_036021</name>
</gene>
<dbReference type="AlphaFoldDB" id="A0AAE1BVD1"/>
<comment type="caution">
    <text evidence="2">The sequence shown here is derived from an EMBL/GenBank/DDBJ whole genome shotgun (WGS) entry which is preliminary data.</text>
</comment>
<evidence type="ECO:0000313" key="3">
    <source>
        <dbReference type="Proteomes" id="UP001286313"/>
    </source>
</evidence>
<sequence>MLFPQSGLTTPDPPTHPIPPSFPPSLLYPSTLLTPHPIPPSSLLPLPLSIDPLPPAPYLVIPSRPPPFYPSSVTPSCPPCLLLSSLYFRDPLLPPIPPIRTPSWCIEYEKLVSYNKEKSI</sequence>
<evidence type="ECO:0000256" key="1">
    <source>
        <dbReference type="SAM" id="MobiDB-lite"/>
    </source>
</evidence>
<evidence type="ECO:0000313" key="2">
    <source>
        <dbReference type="EMBL" id="KAK3857751.1"/>
    </source>
</evidence>
<protein>
    <submittedName>
        <fullName evidence="2">Uncharacterized protein</fullName>
    </submittedName>
</protein>
<reference evidence="2" key="1">
    <citation type="submission" date="2023-10" db="EMBL/GenBank/DDBJ databases">
        <title>Genome assemblies of two species of porcelain crab, Petrolisthes cinctipes and Petrolisthes manimaculis (Anomura: Porcellanidae).</title>
        <authorList>
            <person name="Angst P."/>
        </authorList>
    </citation>
    <scope>NUCLEOTIDE SEQUENCE</scope>
    <source>
        <strain evidence="2">PB745_01</strain>
        <tissue evidence="2">Gill</tissue>
    </source>
</reference>
<dbReference type="EMBL" id="JAWQEG010005529">
    <property type="protein sequence ID" value="KAK3857751.1"/>
    <property type="molecule type" value="Genomic_DNA"/>
</dbReference>
<dbReference type="Proteomes" id="UP001286313">
    <property type="component" value="Unassembled WGS sequence"/>
</dbReference>
<organism evidence="2 3">
    <name type="scientific">Petrolisthes cinctipes</name>
    <name type="common">Flat porcelain crab</name>
    <dbReference type="NCBI Taxonomy" id="88211"/>
    <lineage>
        <taxon>Eukaryota</taxon>
        <taxon>Metazoa</taxon>
        <taxon>Ecdysozoa</taxon>
        <taxon>Arthropoda</taxon>
        <taxon>Crustacea</taxon>
        <taxon>Multicrustacea</taxon>
        <taxon>Malacostraca</taxon>
        <taxon>Eumalacostraca</taxon>
        <taxon>Eucarida</taxon>
        <taxon>Decapoda</taxon>
        <taxon>Pleocyemata</taxon>
        <taxon>Anomura</taxon>
        <taxon>Galatheoidea</taxon>
        <taxon>Porcellanidae</taxon>
        <taxon>Petrolisthes</taxon>
    </lineage>
</organism>
<name>A0AAE1BVD1_PETCI</name>
<feature type="region of interest" description="Disordered" evidence="1">
    <location>
        <begin position="1"/>
        <end position="23"/>
    </location>
</feature>
<feature type="compositionally biased region" description="Pro residues" evidence="1">
    <location>
        <begin position="11"/>
        <end position="23"/>
    </location>
</feature>